<dbReference type="AlphaFoldDB" id="A0A428TGH8"/>
<keyword evidence="2" id="KW-1185">Reference proteome</keyword>
<reference evidence="1 2" key="1">
    <citation type="submission" date="2017-06" db="EMBL/GenBank/DDBJ databases">
        <title>Comparative genomic analysis of Ambrosia Fusariam Clade fungi.</title>
        <authorList>
            <person name="Stajich J.E."/>
            <person name="Carrillo J."/>
            <person name="Kijimoto T."/>
            <person name="Eskalen A."/>
            <person name="O'Donnell K."/>
            <person name="Kasson M."/>
        </authorList>
    </citation>
    <scope>NUCLEOTIDE SEQUENCE [LARGE SCALE GENOMIC DNA]</scope>
    <source>
        <strain evidence="1 2">NRRL62579</strain>
    </source>
</reference>
<accession>A0A428TGH8</accession>
<comment type="caution">
    <text evidence="1">The sequence shown here is derived from an EMBL/GenBank/DDBJ whole genome shotgun (WGS) entry which is preliminary data.</text>
</comment>
<name>A0A428TGH8_9HYPO</name>
<evidence type="ECO:0000313" key="1">
    <source>
        <dbReference type="EMBL" id="RSM01111.1"/>
    </source>
</evidence>
<dbReference type="EMBL" id="NKCK01000087">
    <property type="protein sequence ID" value="RSM01111.1"/>
    <property type="molecule type" value="Genomic_DNA"/>
</dbReference>
<evidence type="ECO:0000313" key="2">
    <source>
        <dbReference type="Proteomes" id="UP000287144"/>
    </source>
</evidence>
<sequence length="154" mass="16846">MYLTSVIAKANDKAWLRTSFENNITGCELEFFILASVTQHVASQLFDLYIAAPDGQRRGILLDNTALAKFNGSKIWTSSPLEKVKKLLGAQAAEAYQLSPSRTGGAQRRAEYKLPIHGDMAGSGLSHPPQANDGSNQAKFHHKLLVVYNVMKGD</sequence>
<dbReference type="Proteomes" id="UP000287144">
    <property type="component" value="Unassembled WGS sequence"/>
</dbReference>
<protein>
    <submittedName>
        <fullName evidence="1">Uncharacterized protein</fullName>
    </submittedName>
</protein>
<organism evidence="1 2">
    <name type="scientific">Fusarium oligoseptatum</name>
    <dbReference type="NCBI Taxonomy" id="2604345"/>
    <lineage>
        <taxon>Eukaryota</taxon>
        <taxon>Fungi</taxon>
        <taxon>Dikarya</taxon>
        <taxon>Ascomycota</taxon>
        <taxon>Pezizomycotina</taxon>
        <taxon>Sordariomycetes</taxon>
        <taxon>Hypocreomycetidae</taxon>
        <taxon>Hypocreales</taxon>
        <taxon>Nectriaceae</taxon>
        <taxon>Fusarium</taxon>
        <taxon>Fusarium solani species complex</taxon>
    </lineage>
</organism>
<proteinExistence type="predicted"/>
<gene>
    <name evidence="1" type="ORF">CEP52_008752</name>
</gene>